<accession>A0A484IH77</accession>
<evidence type="ECO:0000313" key="5">
    <source>
        <dbReference type="EMBL" id="VFJ15382.1"/>
    </source>
</evidence>
<dbReference type="KEGG" id="nfn:NFRAN_3064"/>
<keyword evidence="3 5" id="KW-0067">ATP-binding</keyword>
<feature type="domain" description="ABC transporter" evidence="4">
    <location>
        <begin position="48"/>
        <end position="285"/>
    </location>
</feature>
<dbReference type="AlphaFoldDB" id="A0A484IH77"/>
<dbReference type="SUPFAM" id="SSF52540">
    <property type="entry name" value="P-loop containing nucleoside triphosphate hydrolases"/>
    <property type="match status" value="1"/>
</dbReference>
<keyword evidence="6" id="KW-1185">Reference proteome</keyword>
<sequence>MHKILDICNLCIFLLILHKEIKIYIFVDKNYALSKLSTTFQTNDKPILKLENIYKEYHEKKNQIHSYKHVVINKLNLHIREGEFVTIVGPSGCGKSTLLNLVAGLDPIFDGKIHVDEIPINRSPDTDRVVVFQEGALFPWLTVYENIEFGLKIARVPRNKRKEKVLKLIEMVQLLNFTNAYIHQLSGGMKQRVAIARALALDPKILLMDEPFAALDVQTRKILYNHLLRIHEETKKTILFVTHNIHEAVTLGDRVIIMSPKLANIKKQIIVNIPRPRSIDHPLVESITREVISESNDLFAIDNKIAGGDPDNEIIANGDMTSLVR</sequence>
<evidence type="ECO:0000256" key="2">
    <source>
        <dbReference type="ARBA" id="ARBA00022741"/>
    </source>
</evidence>
<dbReference type="InterPro" id="IPR017871">
    <property type="entry name" value="ABC_transporter-like_CS"/>
</dbReference>
<dbReference type="Pfam" id="PF00005">
    <property type="entry name" value="ABC_tran"/>
    <property type="match status" value="1"/>
</dbReference>
<dbReference type="GO" id="GO:0005524">
    <property type="term" value="F:ATP binding"/>
    <property type="evidence" value="ECO:0007669"/>
    <property type="project" value="UniProtKB-KW"/>
</dbReference>
<dbReference type="OrthoDB" id="10909at2157"/>
<dbReference type="GO" id="GO:0016887">
    <property type="term" value="F:ATP hydrolysis activity"/>
    <property type="evidence" value="ECO:0007669"/>
    <property type="project" value="InterPro"/>
</dbReference>
<dbReference type="InterPro" id="IPR003439">
    <property type="entry name" value="ABC_transporter-like_ATP-bd"/>
</dbReference>
<dbReference type="PANTHER" id="PTHR42788">
    <property type="entry name" value="TAURINE IMPORT ATP-BINDING PROTEIN-RELATED"/>
    <property type="match status" value="1"/>
</dbReference>
<evidence type="ECO:0000256" key="1">
    <source>
        <dbReference type="ARBA" id="ARBA00022448"/>
    </source>
</evidence>
<organism evidence="5 6">
    <name type="scientific">Candidatus Nitrosocosmicus franklandianus</name>
    <dbReference type="NCBI Taxonomy" id="1798806"/>
    <lineage>
        <taxon>Archaea</taxon>
        <taxon>Nitrososphaerota</taxon>
        <taxon>Nitrososphaeria</taxon>
        <taxon>Nitrososphaerales</taxon>
        <taxon>Nitrososphaeraceae</taxon>
        <taxon>Candidatus Nitrosocosmicus</taxon>
    </lineage>
</organism>
<evidence type="ECO:0000256" key="3">
    <source>
        <dbReference type="ARBA" id="ARBA00022840"/>
    </source>
</evidence>
<dbReference type="InterPro" id="IPR050166">
    <property type="entry name" value="ABC_transporter_ATP-bind"/>
</dbReference>
<dbReference type="EMBL" id="LR216287">
    <property type="protein sequence ID" value="VFJ15382.1"/>
    <property type="molecule type" value="Genomic_DNA"/>
</dbReference>
<keyword evidence="2" id="KW-0547">Nucleotide-binding</keyword>
<protein>
    <submittedName>
        <fullName evidence="5">Aliphatic sulfonates import ATP-binding protein SsuB</fullName>
        <ecNumber evidence="5">3.6.3.-</ecNumber>
    </submittedName>
</protein>
<dbReference type="PROSITE" id="PS50893">
    <property type="entry name" value="ABC_TRANSPORTER_2"/>
    <property type="match status" value="1"/>
</dbReference>
<evidence type="ECO:0000313" key="6">
    <source>
        <dbReference type="Proteomes" id="UP000294299"/>
    </source>
</evidence>
<dbReference type="SMART" id="SM00382">
    <property type="entry name" value="AAA"/>
    <property type="match status" value="1"/>
</dbReference>
<dbReference type="InterPro" id="IPR003593">
    <property type="entry name" value="AAA+_ATPase"/>
</dbReference>
<keyword evidence="1" id="KW-0813">Transport</keyword>
<reference evidence="5 6" key="1">
    <citation type="submission" date="2019-02" db="EMBL/GenBank/DDBJ databases">
        <authorList>
            <person name="Lehtovirta-Morley E L."/>
        </authorList>
    </citation>
    <scope>NUCLEOTIDE SEQUENCE [LARGE SCALE GENOMIC DNA]</scope>
    <source>
        <strain evidence="5">NFRAN1</strain>
    </source>
</reference>
<keyword evidence="5" id="KW-0378">Hydrolase</keyword>
<dbReference type="CDD" id="cd03293">
    <property type="entry name" value="ABC_NrtD_SsuB_transporters"/>
    <property type="match status" value="1"/>
</dbReference>
<dbReference type="Gene3D" id="3.40.50.300">
    <property type="entry name" value="P-loop containing nucleotide triphosphate hydrolases"/>
    <property type="match status" value="1"/>
</dbReference>
<name>A0A484IH77_9ARCH</name>
<proteinExistence type="predicted"/>
<dbReference type="PANTHER" id="PTHR42788:SF13">
    <property type="entry name" value="ALIPHATIC SULFONATES IMPORT ATP-BINDING PROTEIN SSUB"/>
    <property type="match status" value="1"/>
</dbReference>
<dbReference type="Proteomes" id="UP000294299">
    <property type="component" value="Chromosome NFRAN"/>
</dbReference>
<dbReference type="InterPro" id="IPR027417">
    <property type="entry name" value="P-loop_NTPase"/>
</dbReference>
<dbReference type="EC" id="3.6.3.-" evidence="5"/>
<dbReference type="PROSITE" id="PS00211">
    <property type="entry name" value="ABC_TRANSPORTER_1"/>
    <property type="match status" value="1"/>
</dbReference>
<gene>
    <name evidence="5" type="primary">ssuB</name>
    <name evidence="5" type="ORF">NFRAN_3064</name>
</gene>
<evidence type="ECO:0000259" key="4">
    <source>
        <dbReference type="PROSITE" id="PS50893"/>
    </source>
</evidence>